<sequence length="324" mass="33791">MATIPDAAPADGTTGAETLSRVIAVANDKGGVGKTSITANLSALYATAGYRVLALDLNRQANLSDDLGYRGSPVDDQGAGLLATLLAGQPVRPVPVPGRPGLDVVPGGVALGDLTGVMVGRVQQRGRQAFRALAVSLAPVAAGYDVVIIDTPPENTLLVDLALGAARWLIMPTKTDGGGLVGMQLLAERYIIAREINPDLELLGVVLFGTTRGATAIHRSVRDQVERAFGTGTSPMLTAMIGHSERIAVESRALGRVAHELESDAASQPAWWEALRAGDRTARRIPPTAANVAEDYRKLAAEVLDRLAAAESVETGNAEEVRGE</sequence>
<protein>
    <submittedName>
        <fullName evidence="3">Cellulose biosynthesis protein BcsQ</fullName>
    </submittedName>
</protein>
<dbReference type="InterPro" id="IPR050678">
    <property type="entry name" value="DNA_Partitioning_ATPase"/>
</dbReference>
<organism evidence="3 4">
    <name type="scientific">Thermostaphylospora chromogena</name>
    <dbReference type="NCBI Taxonomy" id="35622"/>
    <lineage>
        <taxon>Bacteria</taxon>
        <taxon>Bacillati</taxon>
        <taxon>Actinomycetota</taxon>
        <taxon>Actinomycetes</taxon>
        <taxon>Streptosporangiales</taxon>
        <taxon>Thermomonosporaceae</taxon>
        <taxon>Thermostaphylospora</taxon>
    </lineage>
</organism>
<evidence type="ECO:0000313" key="3">
    <source>
        <dbReference type="EMBL" id="SDQ03397.1"/>
    </source>
</evidence>
<dbReference type="EMBL" id="FNKK01000001">
    <property type="protein sequence ID" value="SDQ03397.1"/>
    <property type="molecule type" value="Genomic_DNA"/>
</dbReference>
<proteinExistence type="predicted"/>
<dbReference type="Pfam" id="PF13614">
    <property type="entry name" value="AAA_31"/>
    <property type="match status" value="1"/>
</dbReference>
<dbReference type="Proteomes" id="UP000217103">
    <property type="component" value="Unassembled WGS sequence"/>
</dbReference>
<dbReference type="CDD" id="cd02042">
    <property type="entry name" value="ParAB_family"/>
    <property type="match status" value="1"/>
</dbReference>
<gene>
    <name evidence="2" type="ORF">SAMN04489764_0029</name>
    <name evidence="3" type="ORF">SAMN04489764_0055</name>
</gene>
<evidence type="ECO:0000313" key="4">
    <source>
        <dbReference type="Proteomes" id="UP000217103"/>
    </source>
</evidence>
<dbReference type="InterPro" id="IPR025669">
    <property type="entry name" value="AAA_dom"/>
</dbReference>
<dbReference type="STRING" id="35622.SAMN04489764_0029"/>
<dbReference type="PANTHER" id="PTHR13696:SF99">
    <property type="entry name" value="COBYRINIC ACID AC-DIAMIDE SYNTHASE"/>
    <property type="match status" value="1"/>
</dbReference>
<feature type="domain" description="AAA" evidence="1">
    <location>
        <begin position="21"/>
        <end position="201"/>
    </location>
</feature>
<keyword evidence="4" id="KW-1185">Reference proteome</keyword>
<name>A0A1H0XKG5_9ACTN</name>
<reference evidence="3 4" key="1">
    <citation type="submission" date="2016-10" db="EMBL/GenBank/DDBJ databases">
        <authorList>
            <person name="de Groot N.N."/>
        </authorList>
    </citation>
    <scope>NUCLEOTIDE SEQUENCE [LARGE SCALE GENOMIC DNA]</scope>
    <source>
        <strain evidence="3 4">DSM 43794</strain>
    </source>
</reference>
<dbReference type="Gene3D" id="3.40.50.300">
    <property type="entry name" value="P-loop containing nucleotide triphosphate hydrolases"/>
    <property type="match status" value="1"/>
</dbReference>
<dbReference type="EMBL" id="FNKK01000001">
    <property type="protein sequence ID" value="SDQ03237.1"/>
    <property type="molecule type" value="Genomic_DNA"/>
</dbReference>
<dbReference type="PANTHER" id="PTHR13696">
    <property type="entry name" value="P-LOOP CONTAINING NUCLEOSIDE TRIPHOSPHATE HYDROLASE"/>
    <property type="match status" value="1"/>
</dbReference>
<dbReference type="OrthoDB" id="69313at2"/>
<accession>A0A1H0XKG5</accession>
<evidence type="ECO:0000313" key="2">
    <source>
        <dbReference type="EMBL" id="SDQ03237.1"/>
    </source>
</evidence>
<dbReference type="SUPFAM" id="SSF52540">
    <property type="entry name" value="P-loop containing nucleoside triphosphate hydrolases"/>
    <property type="match status" value="1"/>
</dbReference>
<dbReference type="InterPro" id="IPR027417">
    <property type="entry name" value="P-loop_NTPase"/>
</dbReference>
<dbReference type="AlphaFoldDB" id="A0A1H0XKG5"/>
<evidence type="ECO:0000259" key="1">
    <source>
        <dbReference type="Pfam" id="PF13614"/>
    </source>
</evidence>